<evidence type="ECO:0008006" key="2">
    <source>
        <dbReference type="Google" id="ProtNLM"/>
    </source>
</evidence>
<gene>
    <name evidence="1" type="ORF">TR88057</name>
</gene>
<dbReference type="AlphaFoldDB" id="A0A0V0JB51"/>
<dbReference type="EMBL" id="GEEE01000751">
    <property type="protein sequence ID" value="JAP62474.1"/>
    <property type="molecule type" value="Transcribed_RNA"/>
</dbReference>
<dbReference type="InterPro" id="IPR040854">
    <property type="entry name" value="ZSWIM9"/>
</dbReference>
<reference evidence="1" key="1">
    <citation type="submission" date="2016-01" db="EMBL/GenBank/DDBJ databases">
        <title>Reference transcriptome for the parasite Schistocephalus solidus: insights into the molecular evolution of parasitism.</title>
        <authorList>
            <person name="Hebert F.O."/>
            <person name="Grambauer S."/>
            <person name="Barber I."/>
            <person name="Landry C.R."/>
            <person name="Aubin-Horth N."/>
        </authorList>
    </citation>
    <scope>NUCLEOTIDE SEQUENCE</scope>
</reference>
<evidence type="ECO:0000313" key="1">
    <source>
        <dbReference type="EMBL" id="JAP62474.1"/>
    </source>
</evidence>
<dbReference type="EMBL" id="GEEE01006555">
    <property type="protein sequence ID" value="JAP56670.1"/>
    <property type="molecule type" value="Transcribed_RNA"/>
</dbReference>
<accession>A0A0V0JB51</accession>
<organism evidence="1">
    <name type="scientific">Schistocephalus solidus</name>
    <name type="common">Tapeworm</name>
    <dbReference type="NCBI Taxonomy" id="70667"/>
    <lineage>
        <taxon>Eukaryota</taxon>
        <taxon>Metazoa</taxon>
        <taxon>Spiralia</taxon>
        <taxon>Lophotrochozoa</taxon>
        <taxon>Platyhelminthes</taxon>
        <taxon>Cestoda</taxon>
        <taxon>Eucestoda</taxon>
        <taxon>Diphyllobothriidea</taxon>
        <taxon>Diphyllobothriidae</taxon>
        <taxon>Schistocephalus</taxon>
    </lineage>
</organism>
<proteinExistence type="predicted"/>
<dbReference type="PANTHER" id="PTHR47086:SF4">
    <property type="entry name" value="BTB DOMAIN-CONTAINING PROTEIN"/>
    <property type="match status" value="1"/>
</dbReference>
<dbReference type="PANTHER" id="PTHR47086">
    <property type="entry name" value="BTB DOMAIN-CONTAINING PROTEIN"/>
    <property type="match status" value="1"/>
</dbReference>
<name>A0A0V0JB51_SCHSO</name>
<sequence>MDSTEQFFKTFVSMSFHSYDELKQRVTEFERSTGLCYKMRRSNKFDRRYSAHERELLQYKALTFACKNYLRRENPCKSILDVRAVGDLLTVTRICMIHNHEVEEKNTIEDSYHECSSETDTTHIFSQIFTSLKFQSFEELQARLKEFQDVTGALYVIRNSNRFPENSPYRLNLKYRTLRYACYHFGKYESGASIRLNQKTSKLECTSFINISVNNGLLKIVRFNMKHTHPVTPELATLYPRRRKLKNDFCAKNPSVSLAVSLCREETSKETDRVCPKGPPNVLPLIQNNFQSFQESSMRLQTTNPNSNACFPTQFDEMPFISKRIVPKTESHAVAIGPLKESNRLWLSTAGGVHTPDL</sequence>
<protein>
    <recommendedName>
        <fullName evidence="2">FAR1 DNA-binding domain</fullName>
    </recommendedName>
</protein>